<evidence type="ECO:0000256" key="6">
    <source>
        <dbReference type="SAM" id="Phobius"/>
    </source>
</evidence>
<dbReference type="PROSITE" id="PS50192">
    <property type="entry name" value="T_SNARE"/>
    <property type="match status" value="1"/>
</dbReference>
<dbReference type="Proteomes" id="UP000717585">
    <property type="component" value="Unassembled WGS sequence"/>
</dbReference>
<sequence length="98" mass="11232">MQKHTFLKENEDELDELSKKLTILKDLSMGIGTTVQDQEELLDSFGESISSTSAAIHKTAEKVSYLIRHKKVSMFYIVLLTIALLFIAYLLLRYLLTH</sequence>
<proteinExistence type="predicted"/>
<evidence type="ECO:0000259" key="7">
    <source>
        <dbReference type="PROSITE" id="PS50192"/>
    </source>
</evidence>
<evidence type="ECO:0000313" key="9">
    <source>
        <dbReference type="Proteomes" id="UP000717585"/>
    </source>
</evidence>
<dbReference type="InterPro" id="IPR000727">
    <property type="entry name" value="T_SNARE_dom"/>
</dbReference>
<keyword evidence="4 6" id="KW-1133">Transmembrane helix</keyword>
<reference evidence="8" key="1">
    <citation type="submission" date="2021-05" db="EMBL/GenBank/DDBJ databases">
        <title>A free-living protist that lacks canonical eukaryotic 1 DNA replication and segregation systems.</title>
        <authorList>
            <person name="Salas-Leiva D.E."/>
            <person name="Tromer E.C."/>
            <person name="Curtis B.A."/>
            <person name="Jerlstrom-Hultqvist J."/>
            <person name="Kolisko M."/>
            <person name="Yi Z."/>
            <person name="Salas-Leiva J.S."/>
            <person name="Gallot-Lavallee L."/>
            <person name="Kops G.J.P.L."/>
            <person name="Archibald J.M."/>
            <person name="Simpson A.G.B."/>
            <person name="Roger A.J."/>
        </authorList>
    </citation>
    <scope>NUCLEOTIDE SEQUENCE</scope>
    <source>
        <strain evidence="8">BICM</strain>
    </source>
</reference>
<gene>
    <name evidence="8" type="ORF">J8273_8891</name>
</gene>
<evidence type="ECO:0000256" key="1">
    <source>
        <dbReference type="ARBA" id="ARBA00004167"/>
    </source>
</evidence>
<evidence type="ECO:0000256" key="5">
    <source>
        <dbReference type="ARBA" id="ARBA00023136"/>
    </source>
</evidence>
<keyword evidence="9" id="KW-1185">Reference proteome</keyword>
<organism evidence="8 9">
    <name type="scientific">Carpediemonas membranifera</name>
    <dbReference type="NCBI Taxonomy" id="201153"/>
    <lineage>
        <taxon>Eukaryota</taxon>
        <taxon>Metamonada</taxon>
        <taxon>Carpediemonas-like organisms</taxon>
        <taxon>Carpediemonas</taxon>
    </lineage>
</organism>
<evidence type="ECO:0000256" key="4">
    <source>
        <dbReference type="ARBA" id="ARBA00022989"/>
    </source>
</evidence>
<evidence type="ECO:0000313" key="8">
    <source>
        <dbReference type="EMBL" id="KAG9389598.1"/>
    </source>
</evidence>
<dbReference type="PANTHER" id="PTHR12791">
    <property type="entry name" value="GOLGI SNARE BET1-RELATED"/>
    <property type="match status" value="1"/>
</dbReference>
<dbReference type="GO" id="GO:0016020">
    <property type="term" value="C:membrane"/>
    <property type="evidence" value="ECO:0007669"/>
    <property type="project" value="UniProtKB-SubCell"/>
</dbReference>
<dbReference type="Gene3D" id="1.20.5.110">
    <property type="match status" value="1"/>
</dbReference>
<protein>
    <submittedName>
        <fullName evidence="8">SNARE domain</fullName>
    </submittedName>
</protein>
<dbReference type="EMBL" id="JAHDYR010000069">
    <property type="protein sequence ID" value="KAG9389598.1"/>
    <property type="molecule type" value="Genomic_DNA"/>
</dbReference>
<dbReference type="AlphaFoldDB" id="A0A8J6AVZ1"/>
<evidence type="ECO:0000256" key="2">
    <source>
        <dbReference type="ARBA" id="ARBA00022448"/>
    </source>
</evidence>
<name>A0A8J6AVZ1_9EUKA</name>
<dbReference type="OrthoDB" id="3063237at2759"/>
<dbReference type="SUPFAM" id="SSF58038">
    <property type="entry name" value="SNARE fusion complex"/>
    <property type="match status" value="1"/>
</dbReference>
<accession>A0A8J6AVZ1</accession>
<comment type="subcellular location">
    <subcellularLocation>
        <location evidence="1">Membrane</location>
        <topology evidence="1">Single-pass membrane protein</topology>
    </subcellularLocation>
</comment>
<evidence type="ECO:0000256" key="3">
    <source>
        <dbReference type="ARBA" id="ARBA00022692"/>
    </source>
</evidence>
<keyword evidence="3 6" id="KW-0812">Transmembrane</keyword>
<comment type="caution">
    <text evidence="8">The sequence shown here is derived from an EMBL/GenBank/DDBJ whole genome shotgun (WGS) entry which is preliminary data.</text>
</comment>
<keyword evidence="5 6" id="KW-0472">Membrane</keyword>
<dbReference type="GO" id="GO:0012505">
    <property type="term" value="C:endomembrane system"/>
    <property type="evidence" value="ECO:0007669"/>
    <property type="project" value="UniProtKB-ARBA"/>
</dbReference>
<feature type="transmembrane region" description="Helical" evidence="6">
    <location>
        <begin position="74"/>
        <end position="96"/>
    </location>
</feature>
<keyword evidence="2" id="KW-0813">Transport</keyword>
<dbReference type="GO" id="GO:0005737">
    <property type="term" value="C:cytoplasm"/>
    <property type="evidence" value="ECO:0007669"/>
    <property type="project" value="UniProtKB-ARBA"/>
</dbReference>
<feature type="domain" description="T-SNARE coiled-coil homology" evidence="7">
    <location>
        <begin position="4"/>
        <end position="66"/>
    </location>
</feature>